<comment type="caution">
    <text evidence="2">The sequence shown here is derived from an EMBL/GenBank/DDBJ whole genome shotgun (WGS) entry which is preliminary data.</text>
</comment>
<accession>A0A813ID37</accession>
<feature type="non-terminal residue" evidence="2">
    <location>
        <position position="1"/>
    </location>
</feature>
<dbReference type="Proteomes" id="UP000626109">
    <property type="component" value="Unassembled WGS sequence"/>
</dbReference>
<feature type="region of interest" description="Disordered" evidence="1">
    <location>
        <begin position="56"/>
        <end position="79"/>
    </location>
</feature>
<gene>
    <name evidence="2" type="ORF">PGLA2088_LOCUS6039</name>
</gene>
<name>A0A813ID37_POLGL</name>
<organism evidence="2 3">
    <name type="scientific">Polarella glacialis</name>
    <name type="common">Dinoflagellate</name>
    <dbReference type="NCBI Taxonomy" id="89957"/>
    <lineage>
        <taxon>Eukaryota</taxon>
        <taxon>Sar</taxon>
        <taxon>Alveolata</taxon>
        <taxon>Dinophyceae</taxon>
        <taxon>Suessiales</taxon>
        <taxon>Suessiaceae</taxon>
        <taxon>Polarella</taxon>
    </lineage>
</organism>
<evidence type="ECO:0000313" key="3">
    <source>
        <dbReference type="Proteomes" id="UP000626109"/>
    </source>
</evidence>
<evidence type="ECO:0000256" key="1">
    <source>
        <dbReference type="SAM" id="MobiDB-lite"/>
    </source>
</evidence>
<sequence length="159" mass="16577">ALLVAATGVAGAQLLPRLSPADLRPVQQLAWHSQQNLGQDAGGQWSEEVLAVGPQAPRSAGGISEKQKGSGGAQKGMPPQTEAEKLLSGLLQHMRVPHVLASPSAMAGGIYRVPVWFPDPKAVLELEVSGDRLTSGGLGGAAELRRRQLRAAGLKVHSF</sequence>
<protein>
    <submittedName>
        <fullName evidence="2">Uncharacterized protein</fullName>
    </submittedName>
</protein>
<evidence type="ECO:0000313" key="2">
    <source>
        <dbReference type="EMBL" id="CAE8647852.1"/>
    </source>
</evidence>
<feature type="non-terminal residue" evidence="2">
    <location>
        <position position="159"/>
    </location>
</feature>
<dbReference type="AlphaFoldDB" id="A0A813ID37"/>
<proteinExistence type="predicted"/>
<reference evidence="2" key="1">
    <citation type="submission" date="2021-02" db="EMBL/GenBank/DDBJ databases">
        <authorList>
            <person name="Dougan E. K."/>
            <person name="Rhodes N."/>
            <person name="Thang M."/>
            <person name="Chan C."/>
        </authorList>
    </citation>
    <scope>NUCLEOTIDE SEQUENCE</scope>
</reference>
<dbReference type="EMBL" id="CAJNNW010005918">
    <property type="protein sequence ID" value="CAE8647852.1"/>
    <property type="molecule type" value="Genomic_DNA"/>
</dbReference>